<comment type="caution">
    <text evidence="2">The sequence shown here is derived from an EMBL/GenBank/DDBJ whole genome shotgun (WGS) entry which is preliminary data.</text>
</comment>
<dbReference type="AlphaFoldDB" id="A0AAD3TT28"/>
<evidence type="ECO:0000313" key="2">
    <source>
        <dbReference type="EMBL" id="GMK56381.1"/>
    </source>
</evidence>
<organism evidence="2 3">
    <name type="scientific">Cutaneotrichosporon spelunceum</name>
    <dbReference type="NCBI Taxonomy" id="1672016"/>
    <lineage>
        <taxon>Eukaryota</taxon>
        <taxon>Fungi</taxon>
        <taxon>Dikarya</taxon>
        <taxon>Basidiomycota</taxon>
        <taxon>Agaricomycotina</taxon>
        <taxon>Tremellomycetes</taxon>
        <taxon>Trichosporonales</taxon>
        <taxon>Trichosporonaceae</taxon>
        <taxon>Cutaneotrichosporon</taxon>
    </lineage>
</organism>
<name>A0AAD3TT28_9TREE</name>
<keyword evidence="3" id="KW-1185">Reference proteome</keyword>
<reference evidence="2" key="1">
    <citation type="journal article" date="2023" name="BMC Genomics">
        <title>Chromosome-level genome assemblies of Cutaneotrichosporon spp. (Trichosporonales, Basidiomycota) reveal imbalanced evolution between nucleotide sequences and chromosome synteny.</title>
        <authorList>
            <person name="Kobayashi Y."/>
            <person name="Kayamori A."/>
            <person name="Aoki K."/>
            <person name="Shiwa Y."/>
            <person name="Matsutani M."/>
            <person name="Fujita N."/>
            <person name="Sugita T."/>
            <person name="Iwasaki W."/>
            <person name="Tanaka N."/>
            <person name="Takashima M."/>
        </authorList>
    </citation>
    <scope>NUCLEOTIDE SEQUENCE</scope>
    <source>
        <strain evidence="2">HIS016</strain>
    </source>
</reference>
<sequence>MPLATSRRIVGKCLRPDGSPVALRDTDKHERLLKPAAVLKFQYRATRDAPPPPRQSAHAHARSSAFPVPDRS</sequence>
<accession>A0AAD3TT28</accession>
<feature type="region of interest" description="Disordered" evidence="1">
    <location>
        <begin position="1"/>
        <end position="28"/>
    </location>
</feature>
<protein>
    <submittedName>
        <fullName evidence="2">Uncharacterized protein</fullName>
    </submittedName>
</protein>
<reference evidence="2" key="2">
    <citation type="submission" date="2023-06" db="EMBL/GenBank/DDBJ databases">
        <authorList>
            <person name="Kobayashi Y."/>
            <person name="Kayamori A."/>
            <person name="Aoki K."/>
            <person name="Shiwa Y."/>
            <person name="Fujita N."/>
            <person name="Sugita T."/>
            <person name="Iwasaki W."/>
            <person name="Tanaka N."/>
            <person name="Takashima M."/>
        </authorList>
    </citation>
    <scope>NUCLEOTIDE SEQUENCE</scope>
    <source>
        <strain evidence="2">HIS016</strain>
    </source>
</reference>
<dbReference type="EMBL" id="BTCM01000003">
    <property type="protein sequence ID" value="GMK56381.1"/>
    <property type="molecule type" value="Genomic_DNA"/>
</dbReference>
<gene>
    <name evidence="2" type="ORF">CspeluHIS016_0302210</name>
</gene>
<feature type="compositionally biased region" description="Low complexity" evidence="1">
    <location>
        <begin position="56"/>
        <end position="65"/>
    </location>
</feature>
<evidence type="ECO:0000313" key="3">
    <source>
        <dbReference type="Proteomes" id="UP001222932"/>
    </source>
</evidence>
<evidence type="ECO:0000256" key="1">
    <source>
        <dbReference type="SAM" id="MobiDB-lite"/>
    </source>
</evidence>
<feature type="region of interest" description="Disordered" evidence="1">
    <location>
        <begin position="44"/>
        <end position="72"/>
    </location>
</feature>
<dbReference type="Proteomes" id="UP001222932">
    <property type="component" value="Unassembled WGS sequence"/>
</dbReference>
<proteinExistence type="predicted"/>